<dbReference type="EMBL" id="MLFR01000003">
    <property type="protein sequence ID" value="ORM70759.1"/>
    <property type="molecule type" value="Genomic_DNA"/>
</dbReference>
<dbReference type="AlphaFoldDB" id="A0A1X1D268"/>
<gene>
    <name evidence="4" type="ORF">HA51_05530</name>
</gene>
<name>A0A1X1D268_9GAMM</name>
<sequence length="146" mass="16288">MKGIYPAQASDFDAITVLWEASVRATHHFLSDADIVSLRPQVRDQYLPMVDLRVCRDEKGAILGFLGVAEHRLEMLFVHPEACGKGIGKQLLHYAIDKMGVTEVDVNEQNPQALGFYQSQGFSVIGRSPLDGQGNPFPLIHLRLMR</sequence>
<evidence type="ECO:0000313" key="5">
    <source>
        <dbReference type="Proteomes" id="UP000193558"/>
    </source>
</evidence>
<dbReference type="PANTHER" id="PTHR43800:SF1">
    <property type="entry name" value="PEPTIDYL-LYSINE N-ACETYLTRANSFERASE YJAB"/>
    <property type="match status" value="1"/>
</dbReference>
<dbReference type="InterPro" id="IPR000182">
    <property type="entry name" value="GNAT_dom"/>
</dbReference>
<dbReference type="GO" id="GO:0016747">
    <property type="term" value="F:acyltransferase activity, transferring groups other than amino-acyl groups"/>
    <property type="evidence" value="ECO:0007669"/>
    <property type="project" value="InterPro"/>
</dbReference>
<dbReference type="PROSITE" id="PS51186">
    <property type="entry name" value="GNAT"/>
    <property type="match status" value="1"/>
</dbReference>
<proteinExistence type="predicted"/>
<dbReference type="RefSeq" id="WP_084932956.1">
    <property type="nucleotide sequence ID" value="NZ_MLFR01000003.1"/>
</dbReference>
<organism evidence="4 5">
    <name type="scientific">Pantoea rwandensis</name>
    <dbReference type="NCBI Taxonomy" id="1076550"/>
    <lineage>
        <taxon>Bacteria</taxon>
        <taxon>Pseudomonadati</taxon>
        <taxon>Pseudomonadota</taxon>
        <taxon>Gammaproteobacteria</taxon>
        <taxon>Enterobacterales</taxon>
        <taxon>Erwiniaceae</taxon>
        <taxon>Pantoea</taxon>
    </lineage>
</organism>
<dbReference type="Gene3D" id="3.40.630.30">
    <property type="match status" value="1"/>
</dbReference>
<evidence type="ECO:0000313" key="4">
    <source>
        <dbReference type="EMBL" id="ORM70759.1"/>
    </source>
</evidence>
<dbReference type="Proteomes" id="UP000193558">
    <property type="component" value="Unassembled WGS sequence"/>
</dbReference>
<keyword evidence="2" id="KW-0012">Acyltransferase</keyword>
<evidence type="ECO:0000256" key="1">
    <source>
        <dbReference type="ARBA" id="ARBA00022679"/>
    </source>
</evidence>
<keyword evidence="1 4" id="KW-0808">Transferase</keyword>
<accession>A0A1X1D268</accession>
<feature type="domain" description="N-acetyltransferase" evidence="3">
    <location>
        <begin position="2"/>
        <end position="144"/>
    </location>
</feature>
<reference evidence="4 5" key="1">
    <citation type="journal article" date="2017" name="Antonie Van Leeuwenhoek">
        <title>Phylogenomic resolution of the bacterial genus Pantoea and its relationship with Erwinia and Tatumella.</title>
        <authorList>
            <person name="Palmer M."/>
            <person name="Steenkamp E.T."/>
            <person name="Coetzee M.P."/>
            <person name="Chan W.Y."/>
            <person name="van Zyl E."/>
            <person name="De Maayer P."/>
            <person name="Coutinho T.A."/>
            <person name="Blom J."/>
            <person name="Smits T.H."/>
            <person name="Duffy B."/>
            <person name="Venter S.N."/>
        </authorList>
    </citation>
    <scope>NUCLEOTIDE SEQUENCE [LARGE SCALE GENOMIC DNA]</scope>
    <source>
        <strain evidence="4 5">LMG 26275</strain>
    </source>
</reference>
<dbReference type="SUPFAM" id="SSF55729">
    <property type="entry name" value="Acyl-CoA N-acyltransferases (Nat)"/>
    <property type="match status" value="1"/>
</dbReference>
<dbReference type="InterPro" id="IPR016181">
    <property type="entry name" value="Acyl_CoA_acyltransferase"/>
</dbReference>
<comment type="caution">
    <text evidence="4">The sequence shown here is derived from an EMBL/GenBank/DDBJ whole genome shotgun (WGS) entry which is preliminary data.</text>
</comment>
<dbReference type="PANTHER" id="PTHR43800">
    <property type="entry name" value="PEPTIDYL-LYSINE N-ACETYLTRANSFERASE YJAB"/>
    <property type="match status" value="1"/>
</dbReference>
<evidence type="ECO:0000259" key="3">
    <source>
        <dbReference type="PROSITE" id="PS51186"/>
    </source>
</evidence>
<dbReference type="OrthoDB" id="9789605at2"/>
<dbReference type="CDD" id="cd04301">
    <property type="entry name" value="NAT_SF"/>
    <property type="match status" value="1"/>
</dbReference>
<dbReference type="Pfam" id="PF13508">
    <property type="entry name" value="Acetyltransf_7"/>
    <property type="match status" value="1"/>
</dbReference>
<evidence type="ECO:0000256" key="2">
    <source>
        <dbReference type="ARBA" id="ARBA00023315"/>
    </source>
</evidence>
<protein>
    <submittedName>
        <fullName evidence="4">GNAT family N-acetyltransferase</fullName>
    </submittedName>
</protein>